<evidence type="ECO:0008006" key="3">
    <source>
        <dbReference type="Google" id="ProtNLM"/>
    </source>
</evidence>
<gene>
    <name evidence="1" type="ORF">WAX74_05975</name>
</gene>
<keyword evidence="2" id="KW-1185">Reference proteome</keyword>
<reference evidence="1 2" key="1">
    <citation type="submission" date="2024-01" db="EMBL/GenBank/DDBJ databases">
        <title>Seven novel Bacillus-like species.</title>
        <authorList>
            <person name="Liu G."/>
        </authorList>
    </citation>
    <scope>NUCLEOTIDE SEQUENCE [LARGE SCALE GENOMIC DNA]</scope>
    <source>
        <strain evidence="1 2">FJAT-51614</strain>
    </source>
</reference>
<name>A0ABU8F2F0_9BACI</name>
<sequence>MLFLFILIIGGLLVLIGFGYDYFIRKDFKEMKSPKVNQNVENAKRDAKTVESASFNGFGG</sequence>
<organism evidence="1 2">
    <name type="scientific">Psychrobacillus mangrovi</name>
    <dbReference type="NCBI Taxonomy" id="3117745"/>
    <lineage>
        <taxon>Bacteria</taxon>
        <taxon>Bacillati</taxon>
        <taxon>Bacillota</taxon>
        <taxon>Bacilli</taxon>
        <taxon>Bacillales</taxon>
        <taxon>Bacillaceae</taxon>
        <taxon>Psychrobacillus</taxon>
    </lineage>
</organism>
<dbReference type="Proteomes" id="UP001364890">
    <property type="component" value="Unassembled WGS sequence"/>
</dbReference>
<dbReference type="EMBL" id="JBAWSY010000003">
    <property type="protein sequence ID" value="MEI4769189.1"/>
    <property type="molecule type" value="Genomic_DNA"/>
</dbReference>
<evidence type="ECO:0000313" key="2">
    <source>
        <dbReference type="Proteomes" id="UP001364890"/>
    </source>
</evidence>
<dbReference type="RefSeq" id="WP_336496751.1">
    <property type="nucleotide sequence ID" value="NZ_JBAWSY010000003.1"/>
</dbReference>
<comment type="caution">
    <text evidence="1">The sequence shown here is derived from an EMBL/GenBank/DDBJ whole genome shotgun (WGS) entry which is preliminary data.</text>
</comment>
<proteinExistence type="predicted"/>
<evidence type="ECO:0000313" key="1">
    <source>
        <dbReference type="EMBL" id="MEI4769189.1"/>
    </source>
</evidence>
<protein>
    <recommendedName>
        <fullName evidence="3">DUF3951 domain-containing protein</fullName>
    </recommendedName>
</protein>
<accession>A0ABU8F2F0</accession>